<dbReference type="PANTHER" id="PTHR43228:SF1">
    <property type="entry name" value="TWO-COMPONENT RESPONSE REGULATOR ARR22"/>
    <property type="match status" value="1"/>
</dbReference>
<proteinExistence type="predicted"/>
<dbReference type="InterPro" id="IPR052048">
    <property type="entry name" value="ST_Response_Regulator"/>
</dbReference>
<feature type="modified residue" description="4-aspartylphosphate" evidence="1">
    <location>
        <position position="54"/>
    </location>
</feature>
<dbReference type="Proteomes" id="UP000289437">
    <property type="component" value="Unassembled WGS sequence"/>
</dbReference>
<keyword evidence="3" id="KW-0675">Receptor</keyword>
<dbReference type="PROSITE" id="PS50110">
    <property type="entry name" value="RESPONSE_REGULATORY"/>
    <property type="match status" value="1"/>
</dbReference>
<dbReference type="RefSeq" id="WP_128913781.1">
    <property type="nucleotide sequence ID" value="NZ_RDSM01000002.1"/>
</dbReference>
<organism evidence="3 4">
    <name type="scientific">Granulicella sibirica</name>
    <dbReference type="NCBI Taxonomy" id="2479048"/>
    <lineage>
        <taxon>Bacteria</taxon>
        <taxon>Pseudomonadati</taxon>
        <taxon>Acidobacteriota</taxon>
        <taxon>Terriglobia</taxon>
        <taxon>Terriglobales</taxon>
        <taxon>Acidobacteriaceae</taxon>
        <taxon>Granulicella</taxon>
    </lineage>
</organism>
<evidence type="ECO:0000259" key="2">
    <source>
        <dbReference type="PROSITE" id="PS50110"/>
    </source>
</evidence>
<evidence type="ECO:0000313" key="3">
    <source>
        <dbReference type="EMBL" id="RXH56291.1"/>
    </source>
</evidence>
<dbReference type="InterPro" id="IPR001789">
    <property type="entry name" value="Sig_transdc_resp-reg_receiver"/>
</dbReference>
<dbReference type="PANTHER" id="PTHR43228">
    <property type="entry name" value="TWO-COMPONENT RESPONSE REGULATOR"/>
    <property type="match status" value="1"/>
</dbReference>
<evidence type="ECO:0000313" key="4">
    <source>
        <dbReference type="Proteomes" id="UP000289437"/>
    </source>
</evidence>
<reference evidence="4" key="2">
    <citation type="submission" date="2019-02" db="EMBL/GenBank/DDBJ databases">
        <title>Granulicella sibirica sp. nov., a psychrotolerant acidobacterium isolated from an organic soil layer in forested tundra, West Siberia.</title>
        <authorList>
            <person name="Oshkin I.Y."/>
            <person name="Kulichevskaya I.S."/>
            <person name="Rijpstra W.I.C."/>
            <person name="Sinninghe Damste J.S."/>
            <person name="Rakitin A.L."/>
            <person name="Ravin N.V."/>
            <person name="Dedysh S.N."/>
        </authorList>
    </citation>
    <scope>NUCLEOTIDE SEQUENCE [LARGE SCALE GENOMIC DNA]</scope>
    <source>
        <strain evidence="4">AF10</strain>
    </source>
</reference>
<sequence>MDILLVDDSKTMRMLVQRALRQAGYRDLVVGEAENGADALEKLSSVRPKLVLSDWNMPVMSGIDFLRKVREGKNTVPFGFITSEASKEIKDMAMGEGASFLITKPFSPEQVQDALEPILGAR</sequence>
<accession>A0A4Q0T402</accession>
<dbReference type="GO" id="GO:0000160">
    <property type="term" value="P:phosphorelay signal transduction system"/>
    <property type="evidence" value="ECO:0007669"/>
    <property type="project" value="InterPro"/>
</dbReference>
<keyword evidence="4" id="KW-1185">Reference proteome</keyword>
<dbReference type="EMBL" id="RDSM01000002">
    <property type="protein sequence ID" value="RXH56291.1"/>
    <property type="molecule type" value="Genomic_DNA"/>
</dbReference>
<dbReference type="SMART" id="SM00448">
    <property type="entry name" value="REC"/>
    <property type="match status" value="1"/>
</dbReference>
<dbReference type="Pfam" id="PF00072">
    <property type="entry name" value="Response_reg"/>
    <property type="match status" value="1"/>
</dbReference>
<keyword evidence="1" id="KW-0597">Phosphoprotein</keyword>
<feature type="domain" description="Response regulatory" evidence="2">
    <location>
        <begin position="2"/>
        <end position="119"/>
    </location>
</feature>
<reference evidence="3 4" key="1">
    <citation type="submission" date="2018-11" db="EMBL/GenBank/DDBJ databases">
        <authorList>
            <person name="Mardanov A.V."/>
            <person name="Ravin N.V."/>
            <person name="Dedysh S.N."/>
        </authorList>
    </citation>
    <scope>NUCLEOTIDE SEQUENCE [LARGE SCALE GENOMIC DNA]</scope>
    <source>
        <strain evidence="3 4">AF10</strain>
    </source>
</reference>
<gene>
    <name evidence="3" type="ORF">GRAN_3148</name>
</gene>
<dbReference type="SUPFAM" id="SSF52172">
    <property type="entry name" value="CheY-like"/>
    <property type="match status" value="1"/>
</dbReference>
<dbReference type="Gene3D" id="3.40.50.2300">
    <property type="match status" value="1"/>
</dbReference>
<comment type="caution">
    <text evidence="3">The sequence shown here is derived from an EMBL/GenBank/DDBJ whole genome shotgun (WGS) entry which is preliminary data.</text>
</comment>
<name>A0A4Q0T402_9BACT</name>
<evidence type="ECO:0000256" key="1">
    <source>
        <dbReference type="PROSITE-ProRule" id="PRU00169"/>
    </source>
</evidence>
<dbReference type="OrthoDB" id="9790669at2"/>
<protein>
    <submittedName>
        <fullName evidence="3">Chemotaxis regulator-transmits chemoreceptor signals to flagelllar motor components CheY</fullName>
    </submittedName>
</protein>
<dbReference type="AlphaFoldDB" id="A0A4Q0T402"/>
<dbReference type="InterPro" id="IPR011006">
    <property type="entry name" value="CheY-like_superfamily"/>
</dbReference>